<proteinExistence type="predicted"/>
<dbReference type="Gene3D" id="3.20.20.70">
    <property type="entry name" value="Aldolase class I"/>
    <property type="match status" value="1"/>
</dbReference>
<gene>
    <name evidence="8" type="ordered locus">amb0089</name>
</gene>
<dbReference type="NCBIfam" id="TIGR04085">
    <property type="entry name" value="rSAM_more_4Fe4S"/>
    <property type="match status" value="1"/>
</dbReference>
<dbReference type="GO" id="GO:0051536">
    <property type="term" value="F:iron-sulfur cluster binding"/>
    <property type="evidence" value="ECO:0007669"/>
    <property type="project" value="UniProtKB-KW"/>
</dbReference>
<keyword evidence="2" id="KW-0949">S-adenosyl-L-methionine</keyword>
<evidence type="ECO:0000259" key="6">
    <source>
        <dbReference type="Pfam" id="PF04055"/>
    </source>
</evidence>
<dbReference type="Proteomes" id="UP000007058">
    <property type="component" value="Chromosome"/>
</dbReference>
<evidence type="ECO:0000313" key="8">
    <source>
        <dbReference type="EMBL" id="BAE48893.1"/>
    </source>
</evidence>
<dbReference type="Pfam" id="PF13186">
    <property type="entry name" value="SPASM"/>
    <property type="match status" value="1"/>
</dbReference>
<dbReference type="InterPro" id="IPR013785">
    <property type="entry name" value="Aldolase_TIM"/>
</dbReference>
<keyword evidence="5" id="KW-0411">Iron-sulfur</keyword>
<dbReference type="PANTHER" id="PTHR11228">
    <property type="entry name" value="RADICAL SAM DOMAIN PROTEIN"/>
    <property type="match status" value="1"/>
</dbReference>
<keyword evidence="4" id="KW-0408">Iron</keyword>
<protein>
    <submittedName>
        <fullName evidence="8">Predicted Fe-S oxidoreductase</fullName>
    </submittedName>
</protein>
<accession>Q2WB82</accession>
<evidence type="ECO:0000256" key="3">
    <source>
        <dbReference type="ARBA" id="ARBA00022723"/>
    </source>
</evidence>
<dbReference type="PANTHER" id="PTHR11228:SF7">
    <property type="entry name" value="PQQA PEPTIDE CYCLASE"/>
    <property type="match status" value="1"/>
</dbReference>
<keyword evidence="3" id="KW-0479">Metal-binding</keyword>
<reference evidence="8 9" key="1">
    <citation type="journal article" date="2005" name="DNA Res.">
        <title>Complete genome sequence of the facultative anaerobic magnetotactic bacterium Magnetospirillum sp. strain AMB-1.</title>
        <authorList>
            <person name="Matsunaga T."/>
            <person name="Okamura Y."/>
            <person name="Fukuda Y."/>
            <person name="Wahyudi A.T."/>
            <person name="Murase Y."/>
            <person name="Takeyama H."/>
        </authorList>
    </citation>
    <scope>NUCLEOTIDE SEQUENCE [LARGE SCALE GENOMIC DNA]</scope>
    <source>
        <strain evidence="9">ATCC 700264 / AMB-1</strain>
    </source>
</reference>
<comment type="cofactor">
    <cofactor evidence="1">
        <name>[4Fe-4S] cluster</name>
        <dbReference type="ChEBI" id="CHEBI:49883"/>
    </cofactor>
</comment>
<dbReference type="CDD" id="cd01335">
    <property type="entry name" value="Radical_SAM"/>
    <property type="match status" value="1"/>
</dbReference>
<dbReference type="InterPro" id="IPR023885">
    <property type="entry name" value="4Fe4S-binding_SPASM_dom"/>
</dbReference>
<dbReference type="HOGENOM" id="CLU_009273_1_2_5"/>
<dbReference type="InterPro" id="IPR058240">
    <property type="entry name" value="rSAM_sf"/>
</dbReference>
<dbReference type="GO" id="GO:0003824">
    <property type="term" value="F:catalytic activity"/>
    <property type="evidence" value="ECO:0007669"/>
    <property type="project" value="InterPro"/>
</dbReference>
<evidence type="ECO:0000256" key="4">
    <source>
        <dbReference type="ARBA" id="ARBA00023004"/>
    </source>
</evidence>
<evidence type="ECO:0000259" key="7">
    <source>
        <dbReference type="Pfam" id="PF13186"/>
    </source>
</evidence>
<dbReference type="Pfam" id="PF04055">
    <property type="entry name" value="Radical_SAM"/>
    <property type="match status" value="1"/>
</dbReference>
<dbReference type="InterPro" id="IPR007197">
    <property type="entry name" value="rSAM"/>
</dbReference>
<evidence type="ECO:0000313" key="9">
    <source>
        <dbReference type="Proteomes" id="UP000007058"/>
    </source>
</evidence>
<dbReference type="InterPro" id="IPR050377">
    <property type="entry name" value="Radical_SAM_PqqE_MftC-like"/>
</dbReference>
<dbReference type="EMBL" id="AP007255">
    <property type="protein sequence ID" value="BAE48893.1"/>
    <property type="molecule type" value="Genomic_DNA"/>
</dbReference>
<dbReference type="AlphaFoldDB" id="Q2WB82"/>
<organism evidence="8 9">
    <name type="scientific">Paramagnetospirillum magneticum (strain ATCC 700264 / AMB-1)</name>
    <name type="common">Magnetospirillum magneticum</name>
    <dbReference type="NCBI Taxonomy" id="342108"/>
    <lineage>
        <taxon>Bacteria</taxon>
        <taxon>Pseudomonadati</taxon>
        <taxon>Pseudomonadota</taxon>
        <taxon>Alphaproteobacteria</taxon>
        <taxon>Rhodospirillales</taxon>
        <taxon>Magnetospirillaceae</taxon>
        <taxon>Paramagnetospirillum</taxon>
    </lineage>
</organism>
<evidence type="ECO:0000256" key="2">
    <source>
        <dbReference type="ARBA" id="ARBA00022691"/>
    </source>
</evidence>
<sequence length="378" mass="44102">MRHPLPAAAHRLKQDVFPMYDIRFFRASKEIKDDIVAGRYSAKDAPALAARLDAVRDPKPFVFNMETTNYCNMTCVMCPRTTLMDRKNIWIDDAVFETVLDQVRTHSQTEIEDFWKYIETTYHVSYQQPDENAFYFYVVSRCLILHGYGEPLLDKKIVDRVRSCSSRNIPTYFSCVPANLTVERAREVMEAGLSVLKFSMDGLSDEMQKRVRGKRNNFDESFQTILDIIELKREKGYQTLLVPTMIALSEDDEAKAMHQEFLKLWEGRPVFAYVKSQDNRWYHEEDQDLSNRSHYQSQYCEYPWTSLTVMADGSVVPCTQDYNVEMVLGNVREQSLEEIWNGKPYADLRRWHVEGTFPDGHKCSGRCDQKKVCGYLKA</sequence>
<dbReference type="CDD" id="cd21109">
    <property type="entry name" value="SPASM"/>
    <property type="match status" value="1"/>
</dbReference>
<dbReference type="STRING" id="342108.amb0089"/>
<feature type="domain" description="Radical SAM core" evidence="6">
    <location>
        <begin position="65"/>
        <end position="240"/>
    </location>
</feature>
<name>Q2WB82_PARM1</name>
<evidence type="ECO:0000256" key="1">
    <source>
        <dbReference type="ARBA" id="ARBA00001966"/>
    </source>
</evidence>
<dbReference type="SUPFAM" id="SSF102114">
    <property type="entry name" value="Radical SAM enzymes"/>
    <property type="match status" value="1"/>
</dbReference>
<dbReference type="GO" id="GO:0046872">
    <property type="term" value="F:metal ion binding"/>
    <property type="evidence" value="ECO:0007669"/>
    <property type="project" value="UniProtKB-KW"/>
</dbReference>
<keyword evidence="9" id="KW-1185">Reference proteome</keyword>
<evidence type="ECO:0000256" key="5">
    <source>
        <dbReference type="ARBA" id="ARBA00023014"/>
    </source>
</evidence>
<feature type="domain" description="4Fe4S-binding SPASM" evidence="7">
    <location>
        <begin position="300"/>
        <end position="367"/>
    </location>
</feature>
<dbReference type="KEGG" id="mag:amb0089"/>
<dbReference type="SFLD" id="SFLDS00029">
    <property type="entry name" value="Radical_SAM"/>
    <property type="match status" value="1"/>
</dbReference>